<feature type="active site" evidence="3">
    <location>
        <position position="60"/>
    </location>
</feature>
<dbReference type="Gene3D" id="2.40.70.10">
    <property type="entry name" value="Acid Proteases"/>
    <property type="match status" value="2"/>
</dbReference>
<evidence type="ECO:0000259" key="7">
    <source>
        <dbReference type="PROSITE" id="PS51767"/>
    </source>
</evidence>
<dbReference type="PROSITE" id="PS51767">
    <property type="entry name" value="PEPTIDASE_A1"/>
    <property type="match status" value="1"/>
</dbReference>
<dbReference type="InterPro" id="IPR001969">
    <property type="entry name" value="Aspartic_peptidase_AS"/>
</dbReference>
<reference evidence="8 9" key="1">
    <citation type="submission" date="2018-10" db="EMBL/GenBank/DDBJ databases">
        <title>Fifty Aureobasidium pullulans genomes reveal a recombining polyextremotolerant generalist.</title>
        <authorList>
            <person name="Gostincar C."/>
            <person name="Turk M."/>
            <person name="Zajc J."/>
            <person name="Gunde-Cimerman N."/>
        </authorList>
    </citation>
    <scope>NUCLEOTIDE SEQUENCE [LARGE SCALE GENOMIC DNA]</scope>
    <source>
        <strain evidence="8 9">EXF-3403</strain>
    </source>
</reference>
<proteinExistence type="inferred from homology"/>
<dbReference type="PANTHER" id="PTHR47966">
    <property type="entry name" value="BETA-SITE APP-CLEAVING ENZYME, ISOFORM A-RELATED"/>
    <property type="match status" value="1"/>
</dbReference>
<feature type="active site" evidence="3">
    <location>
        <position position="266"/>
    </location>
</feature>
<comment type="similarity">
    <text evidence="1 4">Belongs to the peptidase A1 family.</text>
</comment>
<feature type="domain" description="Peptidase A1" evidence="7">
    <location>
        <begin position="42"/>
        <end position="402"/>
    </location>
</feature>
<dbReference type="AlphaFoldDB" id="A0A4S9Y7B3"/>
<evidence type="ECO:0000256" key="3">
    <source>
        <dbReference type="PIRSR" id="PIRSR601461-1"/>
    </source>
</evidence>
<dbReference type="InterPro" id="IPR001461">
    <property type="entry name" value="Aspartic_peptidase_A1"/>
</dbReference>
<dbReference type="PROSITE" id="PS00141">
    <property type="entry name" value="ASP_PROTEASE"/>
    <property type="match status" value="1"/>
</dbReference>
<organism evidence="8 9">
    <name type="scientific">Aureobasidium pullulans</name>
    <name type="common">Black yeast</name>
    <name type="synonym">Pullularia pullulans</name>
    <dbReference type="NCBI Taxonomy" id="5580"/>
    <lineage>
        <taxon>Eukaryota</taxon>
        <taxon>Fungi</taxon>
        <taxon>Dikarya</taxon>
        <taxon>Ascomycota</taxon>
        <taxon>Pezizomycotina</taxon>
        <taxon>Dothideomycetes</taxon>
        <taxon>Dothideomycetidae</taxon>
        <taxon>Dothideales</taxon>
        <taxon>Saccotheciaceae</taxon>
        <taxon>Aureobasidium</taxon>
    </lineage>
</organism>
<comment type="caution">
    <text evidence="8">The sequence shown here is derived from an EMBL/GenBank/DDBJ whole genome shotgun (WGS) entry which is preliminary data.</text>
</comment>
<dbReference type="InterPro" id="IPR033121">
    <property type="entry name" value="PEPTIDASE_A1"/>
</dbReference>
<protein>
    <submittedName>
        <fullName evidence="8">Acid protease</fullName>
    </submittedName>
</protein>
<dbReference type="PANTHER" id="PTHR47966:SF51">
    <property type="entry name" value="BETA-SITE APP-CLEAVING ENZYME, ISOFORM A-RELATED"/>
    <property type="match status" value="1"/>
</dbReference>
<evidence type="ECO:0000313" key="9">
    <source>
        <dbReference type="Proteomes" id="UP000310039"/>
    </source>
</evidence>
<name>A0A4S9Y7B3_AURPU</name>
<keyword evidence="2 4" id="KW-0064">Aspartyl protease</keyword>
<evidence type="ECO:0000256" key="6">
    <source>
        <dbReference type="SAM" id="SignalP"/>
    </source>
</evidence>
<sequence length="486" mass="52610">MKLFKTIAFVQLLCFQVRAMAQNKTIELAIMNSVEQSYGQFYYVNITVGTPGQLQTVLVDTGSSTTIFLAPDATLSNKSSNFSHTFNPLGSETFKTVHPGALEALYGNFASMLGDFVSDVVQMGDIVVSDVQVGLAHDIDWGLPPYTGMLGLGYSSKEGIELMMKRRKKVPNHPSLIETLVKAKAISSRLFSIYLNTLDHYGSILFGGVDTAKYKNPLTTLNCLNDEGVVNSWDLTLQEVTMQPYGGPNQTLLRSTKDRPLTTLPDTGTPDWQLPTSAYYKVIGYAGVQRLEDIGIYEGADPQTFVRPCSDVAYGIVNTTRFQLTLSGNGTNSATLDFELADLFKPITTKAGASATDEDGQPLCQLQVAEVLEDASFMITSGSVMRAGYWVFDLDNGQISVGQANLRANSSNVVQVQAGADGLSRAAVNVAEVQKDLVEGQMSVPGTWHMSTATKTIGYTTGPQNYPTPTGITRDADRFVGDDSPL</sequence>
<feature type="region of interest" description="Disordered" evidence="5">
    <location>
        <begin position="459"/>
        <end position="486"/>
    </location>
</feature>
<keyword evidence="4" id="KW-0378">Hydrolase</keyword>
<dbReference type="SUPFAM" id="SSF50630">
    <property type="entry name" value="Acid proteases"/>
    <property type="match status" value="1"/>
</dbReference>
<keyword evidence="4 8" id="KW-0645">Protease</keyword>
<evidence type="ECO:0000256" key="2">
    <source>
        <dbReference type="ARBA" id="ARBA00022750"/>
    </source>
</evidence>
<gene>
    <name evidence="8" type="ORF">D6C84_01973</name>
</gene>
<evidence type="ECO:0000256" key="5">
    <source>
        <dbReference type="SAM" id="MobiDB-lite"/>
    </source>
</evidence>
<evidence type="ECO:0000256" key="1">
    <source>
        <dbReference type="ARBA" id="ARBA00007447"/>
    </source>
</evidence>
<accession>A0A4S9Y7B3</accession>
<feature type="compositionally biased region" description="Basic and acidic residues" evidence="5">
    <location>
        <begin position="474"/>
        <end position="486"/>
    </location>
</feature>
<evidence type="ECO:0000313" key="8">
    <source>
        <dbReference type="EMBL" id="THZ87103.1"/>
    </source>
</evidence>
<feature type="compositionally biased region" description="Polar residues" evidence="5">
    <location>
        <begin position="459"/>
        <end position="471"/>
    </location>
</feature>
<dbReference type="InterPro" id="IPR021109">
    <property type="entry name" value="Peptidase_aspartic_dom_sf"/>
</dbReference>
<dbReference type="GO" id="GO:0006508">
    <property type="term" value="P:proteolysis"/>
    <property type="evidence" value="ECO:0007669"/>
    <property type="project" value="UniProtKB-KW"/>
</dbReference>
<dbReference type="EMBL" id="QZBT01000017">
    <property type="protein sequence ID" value="THZ87103.1"/>
    <property type="molecule type" value="Genomic_DNA"/>
</dbReference>
<dbReference type="PRINTS" id="PR00792">
    <property type="entry name" value="PEPSIN"/>
</dbReference>
<dbReference type="GO" id="GO:0004190">
    <property type="term" value="F:aspartic-type endopeptidase activity"/>
    <property type="evidence" value="ECO:0007669"/>
    <property type="project" value="UniProtKB-KW"/>
</dbReference>
<feature type="signal peptide" evidence="6">
    <location>
        <begin position="1"/>
        <end position="21"/>
    </location>
</feature>
<dbReference type="Proteomes" id="UP000310039">
    <property type="component" value="Unassembled WGS sequence"/>
</dbReference>
<keyword evidence="6" id="KW-0732">Signal</keyword>
<dbReference type="Pfam" id="PF00026">
    <property type="entry name" value="Asp"/>
    <property type="match status" value="1"/>
</dbReference>
<feature type="chain" id="PRO_5020560493" evidence="6">
    <location>
        <begin position="22"/>
        <end position="486"/>
    </location>
</feature>
<evidence type="ECO:0000256" key="4">
    <source>
        <dbReference type="RuleBase" id="RU000454"/>
    </source>
</evidence>